<reference evidence="2 3" key="1">
    <citation type="submission" date="2015-03" db="EMBL/GenBank/DDBJ databases">
        <authorList>
            <person name="Murphy D."/>
        </authorList>
    </citation>
    <scope>NUCLEOTIDE SEQUENCE [LARGE SCALE GENOMIC DNA]</scope>
    <source>
        <strain evidence="2 3">D16</strain>
    </source>
</reference>
<feature type="compositionally biased region" description="Polar residues" evidence="1">
    <location>
        <begin position="38"/>
        <end position="51"/>
    </location>
</feature>
<name>A0A0U1CYY0_9MYCO</name>
<gene>
    <name evidence="2" type="ORF">BN970_00863</name>
</gene>
<evidence type="ECO:0000256" key="1">
    <source>
        <dbReference type="SAM" id="MobiDB-lite"/>
    </source>
</evidence>
<evidence type="ECO:0000313" key="3">
    <source>
        <dbReference type="Proteomes" id="UP000182227"/>
    </source>
</evidence>
<protein>
    <submittedName>
        <fullName evidence="2">Uncharacterized protein</fullName>
    </submittedName>
</protein>
<organism evidence="2 3">
    <name type="scientific">Mycolicibacterium conceptionense</name>
    <dbReference type="NCBI Taxonomy" id="451644"/>
    <lineage>
        <taxon>Bacteria</taxon>
        <taxon>Bacillati</taxon>
        <taxon>Actinomycetota</taxon>
        <taxon>Actinomycetes</taxon>
        <taxon>Mycobacteriales</taxon>
        <taxon>Mycobacteriaceae</taxon>
        <taxon>Mycolicibacterium</taxon>
    </lineage>
</organism>
<accession>A0A0U1CYY0</accession>
<proteinExistence type="predicted"/>
<evidence type="ECO:0000313" key="2">
    <source>
        <dbReference type="EMBL" id="CQD04933.1"/>
    </source>
</evidence>
<dbReference type="EMBL" id="CTEF01000001">
    <property type="protein sequence ID" value="CQD04933.1"/>
    <property type="molecule type" value="Genomic_DNA"/>
</dbReference>
<sequence>MRAGPGRIAAQEDSIDARYHAAAALPKRMKTELRSGPDRSTVTTVPIDSCA</sequence>
<dbReference type="Proteomes" id="UP000182227">
    <property type="component" value="Unassembled WGS sequence"/>
</dbReference>
<dbReference type="AlphaFoldDB" id="A0A0U1CYY0"/>
<feature type="region of interest" description="Disordered" evidence="1">
    <location>
        <begin position="29"/>
        <end position="51"/>
    </location>
</feature>